<dbReference type="PRINTS" id="PR00344">
    <property type="entry name" value="BCTRLSENSOR"/>
</dbReference>
<evidence type="ECO:0000256" key="1">
    <source>
        <dbReference type="ARBA" id="ARBA00000085"/>
    </source>
</evidence>
<dbReference type="SUPFAM" id="SSF52172">
    <property type="entry name" value="CheY-like"/>
    <property type="match status" value="1"/>
</dbReference>
<evidence type="ECO:0000256" key="3">
    <source>
        <dbReference type="ARBA" id="ARBA00022679"/>
    </source>
</evidence>
<dbReference type="Gene3D" id="3.30.565.10">
    <property type="entry name" value="Histidine kinase-like ATPase, C-terminal domain"/>
    <property type="match status" value="1"/>
</dbReference>
<dbReference type="InterPro" id="IPR004358">
    <property type="entry name" value="Sig_transdc_His_kin-like_C"/>
</dbReference>
<feature type="domain" description="Response regulatory" evidence="9">
    <location>
        <begin position="648"/>
        <end position="779"/>
    </location>
</feature>
<evidence type="ECO:0000259" key="9">
    <source>
        <dbReference type="PROSITE" id="PS50110"/>
    </source>
</evidence>
<dbReference type="InterPro" id="IPR003594">
    <property type="entry name" value="HATPase_dom"/>
</dbReference>
<dbReference type="Pfam" id="PF00072">
    <property type="entry name" value="Response_reg"/>
    <property type="match status" value="1"/>
</dbReference>
<feature type="transmembrane region" description="Helical" evidence="7">
    <location>
        <begin position="61"/>
        <end position="82"/>
    </location>
</feature>
<evidence type="ECO:0000256" key="6">
    <source>
        <dbReference type="SAM" id="MobiDB-lite"/>
    </source>
</evidence>
<dbReference type="GO" id="GO:0005886">
    <property type="term" value="C:plasma membrane"/>
    <property type="evidence" value="ECO:0007669"/>
    <property type="project" value="TreeGrafter"/>
</dbReference>
<dbReference type="Proteomes" id="UP000807025">
    <property type="component" value="Unassembled WGS sequence"/>
</dbReference>
<dbReference type="InterPro" id="IPR011006">
    <property type="entry name" value="CheY-like_superfamily"/>
</dbReference>
<dbReference type="GO" id="GO:0009927">
    <property type="term" value="F:histidine phosphotransfer kinase activity"/>
    <property type="evidence" value="ECO:0007669"/>
    <property type="project" value="TreeGrafter"/>
</dbReference>
<keyword evidence="3" id="KW-0808">Transferase</keyword>
<keyword evidence="11" id="KW-1185">Reference proteome</keyword>
<sequence>MERYRDFFSSRFDDVEMERRFSEENWDSQRRPAFWSAIFMIINWVLGCAFIVQPMVLADKIFYFLFGPLLSIPLIWMIMIGFPLKHAITYQIFLCASIWSWSFYQVLFSFLCGYYGVPQGSFSCGTRDFLTIFYYTSALQTVALFGLGLKRFPTALGALIFFVMSSSMILNFKISWIRNSINFAAYEAALIYMHWQREHVRVPLNTALLAVQNMEASGAITKRFEIEFNALEGSLSMMSKGKMPPYSVRSNRMDSGKFESSFRPYPLHQVMRSLFIPLQLAANARHLQFETSLDPRIDTVARKEAYRAMGKSQEEIKQLLEEDIEAAGMVVGDETRLRQVVTNLASNACKFTPAGGRLGIKTRLIFPPPDEHAGDSGNQPPNSQRSSKTNRSSSLASRIVVRVEVSDTGWGIRAKDMADAQLFSAFTQTEQGRQQGGKGTGLGLALVRQIVDLSGGRLGVKSKVGEGSTFWVELPLGVGVETLELSSLPPVPSLTGCGRQTHRVSKVYDFVEDGTNCFRDSASVLSGGEGGGPSARRSLHSIMDEVGRVELSLSSYNPGSLLHKPSEPSPSSKVDADSDDELPIPAAVGVSRSSPQHSPHIQDISPEVTKIIQEATSFIPNPPALSFIPPTPTSANSTPPTSTFSGLSVLVVDDDSITRMLMRRMLSRLGCTVETAENGETALAMIIRSQHSGDAPENPEGEMSTGPYDVVFMDNQMPVMSGLTAVAKLRALGRHDFIVGVTGNALLTDQREYMEAGVDKVLTKPVFEKSLKEMLSLAIGRSHTSRPHEKPP</sequence>
<proteinExistence type="predicted"/>
<protein>
    <recommendedName>
        <fullName evidence="2">histidine kinase</fullName>
        <ecNumber evidence="2">2.7.13.3</ecNumber>
    </recommendedName>
</protein>
<dbReference type="SUPFAM" id="SSF55874">
    <property type="entry name" value="ATPase domain of HSP90 chaperone/DNA topoisomerase II/histidine kinase"/>
    <property type="match status" value="1"/>
</dbReference>
<dbReference type="InterPro" id="IPR001789">
    <property type="entry name" value="Sig_transdc_resp-reg_receiver"/>
</dbReference>
<feature type="transmembrane region" description="Helical" evidence="7">
    <location>
        <begin position="155"/>
        <end position="172"/>
    </location>
</feature>
<dbReference type="InterPro" id="IPR005467">
    <property type="entry name" value="His_kinase_dom"/>
</dbReference>
<feature type="transmembrane region" description="Helical" evidence="7">
    <location>
        <begin position="33"/>
        <end position="52"/>
    </location>
</feature>
<reference evidence="10" key="1">
    <citation type="submission" date="2020-11" db="EMBL/GenBank/DDBJ databases">
        <authorList>
            <consortium name="DOE Joint Genome Institute"/>
            <person name="Ahrendt S."/>
            <person name="Riley R."/>
            <person name="Andreopoulos W."/>
            <person name="Labutti K."/>
            <person name="Pangilinan J."/>
            <person name="Ruiz-Duenas F.J."/>
            <person name="Barrasa J.M."/>
            <person name="Sanchez-Garcia M."/>
            <person name="Camarero S."/>
            <person name="Miyauchi S."/>
            <person name="Serrano A."/>
            <person name="Linde D."/>
            <person name="Babiker R."/>
            <person name="Drula E."/>
            <person name="Ayuso-Fernandez I."/>
            <person name="Pacheco R."/>
            <person name="Padilla G."/>
            <person name="Ferreira P."/>
            <person name="Barriuso J."/>
            <person name="Kellner H."/>
            <person name="Castanera R."/>
            <person name="Alfaro M."/>
            <person name="Ramirez L."/>
            <person name="Pisabarro A.G."/>
            <person name="Kuo A."/>
            <person name="Tritt A."/>
            <person name="Lipzen A."/>
            <person name="He G."/>
            <person name="Yan M."/>
            <person name="Ng V."/>
            <person name="Cullen D."/>
            <person name="Martin F."/>
            <person name="Rosso M.-N."/>
            <person name="Henrissat B."/>
            <person name="Hibbett D."/>
            <person name="Martinez A.T."/>
            <person name="Grigoriev I.V."/>
        </authorList>
    </citation>
    <scope>NUCLEOTIDE SEQUENCE</scope>
    <source>
        <strain evidence="10">ATCC 90797</strain>
    </source>
</reference>
<evidence type="ECO:0000256" key="5">
    <source>
        <dbReference type="PROSITE-ProRule" id="PRU00169"/>
    </source>
</evidence>
<evidence type="ECO:0000313" key="11">
    <source>
        <dbReference type="Proteomes" id="UP000807025"/>
    </source>
</evidence>
<dbReference type="PANTHER" id="PTHR43047">
    <property type="entry name" value="TWO-COMPONENT HISTIDINE PROTEIN KINASE"/>
    <property type="match status" value="1"/>
</dbReference>
<keyword evidence="7" id="KW-0812">Transmembrane</keyword>
<dbReference type="PROSITE" id="PS50110">
    <property type="entry name" value="RESPONSE_REGULATORY"/>
    <property type="match status" value="1"/>
</dbReference>
<dbReference type="Gene3D" id="3.40.50.2300">
    <property type="match status" value="1"/>
</dbReference>
<dbReference type="OrthoDB" id="60033at2759"/>
<feature type="region of interest" description="Disordered" evidence="6">
    <location>
        <begin position="361"/>
        <end position="394"/>
    </location>
</feature>
<dbReference type="CDD" id="cd17546">
    <property type="entry name" value="REC_hyHK_CKI1_RcsC-like"/>
    <property type="match status" value="1"/>
</dbReference>
<feature type="domain" description="Histidine kinase" evidence="8">
    <location>
        <begin position="330"/>
        <end position="478"/>
    </location>
</feature>
<organism evidence="10 11">
    <name type="scientific">Pleurotus eryngii</name>
    <name type="common">Boletus of the steppes</name>
    <dbReference type="NCBI Taxonomy" id="5323"/>
    <lineage>
        <taxon>Eukaryota</taxon>
        <taxon>Fungi</taxon>
        <taxon>Dikarya</taxon>
        <taxon>Basidiomycota</taxon>
        <taxon>Agaricomycotina</taxon>
        <taxon>Agaricomycetes</taxon>
        <taxon>Agaricomycetidae</taxon>
        <taxon>Agaricales</taxon>
        <taxon>Pleurotineae</taxon>
        <taxon>Pleurotaceae</taxon>
        <taxon>Pleurotus</taxon>
    </lineage>
</organism>
<dbReference type="AlphaFoldDB" id="A0A9P6A2U3"/>
<dbReference type="SMART" id="SM00448">
    <property type="entry name" value="REC"/>
    <property type="match status" value="1"/>
</dbReference>
<feature type="transmembrane region" description="Helical" evidence="7">
    <location>
        <begin position="88"/>
        <end position="117"/>
    </location>
</feature>
<gene>
    <name evidence="10" type="ORF">BDN71DRAFT_1388282</name>
</gene>
<evidence type="ECO:0000259" key="8">
    <source>
        <dbReference type="PROSITE" id="PS50109"/>
    </source>
</evidence>
<dbReference type="EC" id="2.7.13.3" evidence="2"/>
<dbReference type="SMART" id="SM00387">
    <property type="entry name" value="HATPase_c"/>
    <property type="match status" value="1"/>
</dbReference>
<evidence type="ECO:0000256" key="4">
    <source>
        <dbReference type="ARBA" id="ARBA00022777"/>
    </source>
</evidence>
<dbReference type="GO" id="GO:0000155">
    <property type="term" value="F:phosphorelay sensor kinase activity"/>
    <property type="evidence" value="ECO:0007669"/>
    <property type="project" value="TreeGrafter"/>
</dbReference>
<comment type="catalytic activity">
    <reaction evidence="1">
        <text>ATP + protein L-histidine = ADP + protein N-phospho-L-histidine.</text>
        <dbReference type="EC" id="2.7.13.3"/>
    </reaction>
</comment>
<keyword evidence="5" id="KW-0597">Phosphoprotein</keyword>
<feature type="modified residue" description="4-aspartylphosphate" evidence="5">
    <location>
        <position position="714"/>
    </location>
</feature>
<evidence type="ECO:0000256" key="2">
    <source>
        <dbReference type="ARBA" id="ARBA00012438"/>
    </source>
</evidence>
<keyword evidence="4" id="KW-0418">Kinase</keyword>
<keyword evidence="7" id="KW-0472">Membrane</keyword>
<feature type="transmembrane region" description="Helical" evidence="7">
    <location>
        <begin position="129"/>
        <end position="149"/>
    </location>
</feature>
<feature type="compositionally biased region" description="Low complexity" evidence="6">
    <location>
        <begin position="383"/>
        <end position="394"/>
    </location>
</feature>
<accession>A0A9P6A2U3</accession>
<dbReference type="PANTHER" id="PTHR43047:SF66">
    <property type="entry name" value="HISKA"/>
    <property type="match status" value="1"/>
</dbReference>
<name>A0A9P6A2U3_PLEER</name>
<evidence type="ECO:0000313" key="10">
    <source>
        <dbReference type="EMBL" id="KAF9497205.1"/>
    </source>
</evidence>
<dbReference type="Pfam" id="PF02518">
    <property type="entry name" value="HATPase_c"/>
    <property type="match status" value="1"/>
</dbReference>
<dbReference type="PROSITE" id="PS50109">
    <property type="entry name" value="HIS_KIN"/>
    <property type="match status" value="1"/>
</dbReference>
<comment type="caution">
    <text evidence="10">The sequence shown here is derived from an EMBL/GenBank/DDBJ whole genome shotgun (WGS) entry which is preliminary data.</text>
</comment>
<evidence type="ECO:0000256" key="7">
    <source>
        <dbReference type="SAM" id="Phobius"/>
    </source>
</evidence>
<dbReference type="EMBL" id="MU154546">
    <property type="protein sequence ID" value="KAF9497205.1"/>
    <property type="molecule type" value="Genomic_DNA"/>
</dbReference>
<dbReference type="InterPro" id="IPR036890">
    <property type="entry name" value="HATPase_C_sf"/>
</dbReference>
<feature type="region of interest" description="Disordered" evidence="6">
    <location>
        <begin position="557"/>
        <end position="581"/>
    </location>
</feature>
<keyword evidence="7" id="KW-1133">Transmembrane helix</keyword>